<proteinExistence type="predicted"/>
<name>M2LU09_BAUPA</name>
<feature type="compositionally biased region" description="Low complexity" evidence="1">
    <location>
        <begin position="80"/>
        <end position="89"/>
    </location>
</feature>
<evidence type="ECO:0000313" key="2">
    <source>
        <dbReference type="EMBL" id="EMC98007.1"/>
    </source>
</evidence>
<protein>
    <submittedName>
        <fullName evidence="2">Uncharacterized protein</fullName>
    </submittedName>
</protein>
<dbReference type="HOGENOM" id="CLU_470094_0_0_1"/>
<dbReference type="RefSeq" id="XP_007674849.1">
    <property type="nucleotide sequence ID" value="XM_007676659.1"/>
</dbReference>
<accession>M2LU09</accession>
<dbReference type="KEGG" id="bcom:BAUCODRAFT_410536"/>
<feature type="compositionally biased region" description="Low complexity" evidence="1">
    <location>
        <begin position="106"/>
        <end position="120"/>
    </location>
</feature>
<feature type="region of interest" description="Disordered" evidence="1">
    <location>
        <begin position="65"/>
        <end position="160"/>
    </location>
</feature>
<dbReference type="eggNOG" id="KOG1812">
    <property type="taxonomic scope" value="Eukaryota"/>
</dbReference>
<dbReference type="AlphaFoldDB" id="M2LU09"/>
<reference evidence="2 3" key="1">
    <citation type="journal article" date="2012" name="PLoS Pathog.">
        <title>Diverse lifestyles and strategies of plant pathogenesis encoded in the genomes of eighteen Dothideomycetes fungi.</title>
        <authorList>
            <person name="Ohm R.A."/>
            <person name="Feau N."/>
            <person name="Henrissat B."/>
            <person name="Schoch C.L."/>
            <person name="Horwitz B.A."/>
            <person name="Barry K.W."/>
            <person name="Condon B.J."/>
            <person name="Copeland A.C."/>
            <person name="Dhillon B."/>
            <person name="Glaser F."/>
            <person name="Hesse C.N."/>
            <person name="Kosti I."/>
            <person name="LaButti K."/>
            <person name="Lindquist E.A."/>
            <person name="Lucas S."/>
            <person name="Salamov A.A."/>
            <person name="Bradshaw R.E."/>
            <person name="Ciuffetti L."/>
            <person name="Hamelin R.C."/>
            <person name="Kema G.H.J."/>
            <person name="Lawrence C."/>
            <person name="Scott J.A."/>
            <person name="Spatafora J.W."/>
            <person name="Turgeon B.G."/>
            <person name="de Wit P.J.G.M."/>
            <person name="Zhong S."/>
            <person name="Goodwin S.B."/>
            <person name="Grigoriev I.V."/>
        </authorList>
    </citation>
    <scope>NUCLEOTIDE SEQUENCE [LARGE SCALE GENOMIC DNA]</scope>
    <source>
        <strain evidence="2 3">UAMH 10762</strain>
    </source>
</reference>
<keyword evidence="3" id="KW-1185">Reference proteome</keyword>
<dbReference type="OrthoDB" id="9977870at2759"/>
<dbReference type="EMBL" id="KB445553">
    <property type="protein sequence ID" value="EMC98007.1"/>
    <property type="molecule type" value="Genomic_DNA"/>
</dbReference>
<dbReference type="GeneID" id="19114059"/>
<evidence type="ECO:0000313" key="3">
    <source>
        <dbReference type="Proteomes" id="UP000011761"/>
    </source>
</evidence>
<sequence length="594" mass="65868">MLRHDSDSAPQADRNASYLQDVLRLSVDETEDEFEERLRNEAQALGIGIDNPVATLEVIDHATQQKKPSFASDVSRRSSESVVSGASQSTGFMSTFSEQSRDYHRPSISSRTTFRSSLSSRDNEATVSRRGVNGAMNGRQSACASPPITPSRSAFSLPLSLPETSPNRRFRRLRGLSMLRLHSRNGSRASLPEGCPHCPPDPQSQRRAVHKLPCGHRLCSQALREIVEPATGRKSGSVPKCCGLPIPNTLVEQTTTQAHRRTTLARLEHQDDAMSFAISAKVSPRASLAVQHHESSTNAGRTASEESAIDPLTPRAPPTPDVTFTHPQIVALQQEQAAQHDRFHSWVDEQRNTLQSHHDRLRSDLQAIHAADLSYLSETHAAAIAEAEDKQVQAEATLREQHAQEKLSNATALKHMEAYCAGTYFSDGSPHGRPVTEQDRVELERTRRAREAMDGKHECAINVLRGEQSRRIRARILKQDREEQELMRSQRREEMELDRTREAEYGRLEEEVEIKKARLQRWRDIRVAICVRRLADAGNVDGGIRGRPTVVEKEDCASESAQLGKNDMSAAHGAVLEKVKSGGICTGIALCGQA</sequence>
<organism evidence="2 3">
    <name type="scientific">Baudoinia panamericana (strain UAMH 10762)</name>
    <name type="common">Angels' share fungus</name>
    <name type="synonym">Baudoinia compniacensis (strain UAMH 10762)</name>
    <dbReference type="NCBI Taxonomy" id="717646"/>
    <lineage>
        <taxon>Eukaryota</taxon>
        <taxon>Fungi</taxon>
        <taxon>Dikarya</taxon>
        <taxon>Ascomycota</taxon>
        <taxon>Pezizomycotina</taxon>
        <taxon>Dothideomycetes</taxon>
        <taxon>Dothideomycetidae</taxon>
        <taxon>Mycosphaerellales</taxon>
        <taxon>Teratosphaeriaceae</taxon>
        <taxon>Baudoinia</taxon>
    </lineage>
</organism>
<gene>
    <name evidence="2" type="ORF">BAUCODRAFT_410536</name>
</gene>
<dbReference type="OMA" id="GEFIPPR"/>
<feature type="region of interest" description="Disordered" evidence="1">
    <location>
        <begin position="291"/>
        <end position="318"/>
    </location>
</feature>
<evidence type="ECO:0000256" key="1">
    <source>
        <dbReference type="SAM" id="MobiDB-lite"/>
    </source>
</evidence>
<dbReference type="Proteomes" id="UP000011761">
    <property type="component" value="Unassembled WGS sequence"/>
</dbReference>